<dbReference type="Gene3D" id="3.90.1520.10">
    <property type="entry name" value="H-NOX domain"/>
    <property type="match status" value="1"/>
</dbReference>
<evidence type="ECO:0000259" key="1">
    <source>
        <dbReference type="Pfam" id="PF07700"/>
    </source>
</evidence>
<feature type="domain" description="Heme NO-binding" evidence="1">
    <location>
        <begin position="2"/>
        <end position="157"/>
    </location>
</feature>
<dbReference type="SUPFAM" id="SSF111126">
    <property type="entry name" value="Ligand-binding domain in the NO signalling and Golgi transport"/>
    <property type="match status" value="1"/>
</dbReference>
<dbReference type="InterPro" id="IPR011644">
    <property type="entry name" value="Heme_NO-bd"/>
</dbReference>
<dbReference type="AlphaFoldDB" id="A0A285P2R0"/>
<dbReference type="RefSeq" id="WP_097009476.1">
    <property type="nucleotide sequence ID" value="NZ_OBEJ01000003.1"/>
</dbReference>
<dbReference type="OrthoDB" id="261084at2157"/>
<evidence type="ECO:0000313" key="2">
    <source>
        <dbReference type="EMBL" id="SNZ15728.1"/>
    </source>
</evidence>
<gene>
    <name evidence="2" type="ORF">SAMN06269185_2579</name>
</gene>
<organism evidence="2 3">
    <name type="scientific">Natronoarchaeum philippinense</name>
    <dbReference type="NCBI Taxonomy" id="558529"/>
    <lineage>
        <taxon>Archaea</taxon>
        <taxon>Methanobacteriati</taxon>
        <taxon>Methanobacteriota</taxon>
        <taxon>Stenosarchaea group</taxon>
        <taxon>Halobacteria</taxon>
        <taxon>Halobacteriales</taxon>
        <taxon>Natronoarchaeaceae</taxon>
    </lineage>
</organism>
<keyword evidence="3" id="KW-1185">Reference proteome</keyword>
<dbReference type="Proteomes" id="UP000219453">
    <property type="component" value="Unassembled WGS sequence"/>
</dbReference>
<accession>A0A285P2R0</accession>
<protein>
    <submittedName>
        <fullName evidence="2">Haem-NO-binding</fullName>
    </submittedName>
</protein>
<dbReference type="EMBL" id="OBEJ01000003">
    <property type="protein sequence ID" value="SNZ15728.1"/>
    <property type="molecule type" value="Genomic_DNA"/>
</dbReference>
<evidence type="ECO:0000313" key="3">
    <source>
        <dbReference type="Proteomes" id="UP000219453"/>
    </source>
</evidence>
<reference evidence="2 3" key="1">
    <citation type="submission" date="2017-09" db="EMBL/GenBank/DDBJ databases">
        <authorList>
            <person name="Ehlers B."/>
            <person name="Leendertz F.H."/>
        </authorList>
    </citation>
    <scope>NUCLEOTIDE SEQUENCE [LARGE SCALE GENOMIC DNA]</scope>
    <source>
        <strain evidence="2 3">DSM 27208</strain>
    </source>
</reference>
<proteinExistence type="predicted"/>
<name>A0A285P2R0_NATPI</name>
<sequence length="176" mass="19398">MHGIVHKTLKEYVEGIDAAEWDDVADRAGLDPKLYLPVSRYPDEEVDAVFAALAASTDENEAAHQTAFGRTLAPELLNTFKAHVRDDWGTQELLLALEVVYERVAAQDEESTLPDVATEADGGDIVVTYRSERELCAVAEGIVLGVAEKYDDEVTINERTCTKDGDDHCTLRVEFA</sequence>
<dbReference type="GO" id="GO:0020037">
    <property type="term" value="F:heme binding"/>
    <property type="evidence" value="ECO:0007669"/>
    <property type="project" value="InterPro"/>
</dbReference>
<dbReference type="Pfam" id="PF07700">
    <property type="entry name" value="HNOB"/>
    <property type="match status" value="1"/>
</dbReference>
<dbReference type="InterPro" id="IPR038158">
    <property type="entry name" value="H-NOX_domain_sf"/>
</dbReference>
<dbReference type="InterPro" id="IPR024096">
    <property type="entry name" value="NO_sig/Golgi_transp_ligand-bd"/>
</dbReference>